<dbReference type="Pfam" id="PF01510">
    <property type="entry name" value="Amidase_2"/>
    <property type="match status" value="1"/>
</dbReference>
<dbReference type="GO" id="GO:0008745">
    <property type="term" value="F:N-acetylmuramoyl-L-alanine amidase activity"/>
    <property type="evidence" value="ECO:0007669"/>
    <property type="project" value="InterPro"/>
</dbReference>
<feature type="domain" description="N-acetylmuramoyl-L-alanine amidase" evidence="1">
    <location>
        <begin position="13"/>
        <end position="158"/>
    </location>
</feature>
<dbReference type="CDD" id="cd06583">
    <property type="entry name" value="PGRP"/>
    <property type="match status" value="1"/>
</dbReference>
<evidence type="ECO:0000313" key="3">
    <source>
        <dbReference type="Proteomes" id="UP000478636"/>
    </source>
</evidence>
<sequence>MAYQIERNIVVKRTPQSYGYSQPPYVYVVAHSTGNRDKDTNVPNGSFDGNVNYLRDHWDNANYTHLVGEGRVAQLMEVNQGSWNAGSNINNDTYASVELLEGAKFSREDYENYVNLLRQLADDAGIPKRLDRDGKASGIKTHNFVTRVFGATDHVDPQPFLEYEGISFEQFQHDVENGFGEGGADVTLTPLANQTVQPSGPDQVLNVGSTVRIDGNFSLDDLVEFPAKSGKWYAVSNPLAIPKVDYHNYIPVGPLTETDDKGNPTADQDFSNAGHSYFNFGGQTFKVTNVDADADAVEVQIGGEPVWMPAGPITEVEN</sequence>
<dbReference type="AlphaFoldDB" id="A0A6L7A7G8"/>
<proteinExistence type="predicted"/>
<evidence type="ECO:0000313" key="2">
    <source>
        <dbReference type="EMBL" id="MWN21295.1"/>
    </source>
</evidence>
<dbReference type="Gene3D" id="3.40.80.10">
    <property type="entry name" value="Peptidoglycan recognition protein-like"/>
    <property type="match status" value="1"/>
</dbReference>
<dbReference type="SMART" id="SM00644">
    <property type="entry name" value="Ami_2"/>
    <property type="match status" value="1"/>
</dbReference>
<dbReference type="RefSeq" id="WP_252968244.1">
    <property type="nucleotide sequence ID" value="NZ_JASDEJ010000001.1"/>
</dbReference>
<evidence type="ECO:0000259" key="1">
    <source>
        <dbReference type="SMART" id="SM00644"/>
    </source>
</evidence>
<reference evidence="2 3" key="1">
    <citation type="submission" date="2019-12" db="EMBL/GenBank/DDBJ databases">
        <title>Complete genome sequence of Leuconostoc lactis strain AVN1 provides insights into metabolic potential.</title>
        <authorList>
            <person name="Besrour N."/>
            <person name="Najjari A."/>
            <person name="Fhoula I."/>
            <person name="Jaballah S."/>
            <person name="Klibi N."/>
            <person name="Ouzari H.I."/>
        </authorList>
    </citation>
    <scope>NUCLEOTIDE SEQUENCE [LARGE SCALE GENOMIC DNA]</scope>
    <source>
        <strain evidence="2 3">AVN1</strain>
    </source>
</reference>
<dbReference type="InterPro" id="IPR002502">
    <property type="entry name" value="Amidase_domain"/>
</dbReference>
<accession>A0A6L7A7G8</accession>
<dbReference type="SUPFAM" id="SSF55846">
    <property type="entry name" value="N-acetylmuramoyl-L-alanine amidase-like"/>
    <property type="match status" value="1"/>
</dbReference>
<dbReference type="InterPro" id="IPR038263">
    <property type="entry name" value="Lytic_exo_TRD_sf"/>
</dbReference>
<dbReference type="EMBL" id="WSZI01000013">
    <property type="protein sequence ID" value="MWN21295.1"/>
    <property type="molecule type" value="Genomic_DNA"/>
</dbReference>
<dbReference type="Gene3D" id="2.40.50.670">
    <property type="match status" value="1"/>
</dbReference>
<organism evidence="2 3">
    <name type="scientific">Leuconostoc lactis</name>
    <dbReference type="NCBI Taxonomy" id="1246"/>
    <lineage>
        <taxon>Bacteria</taxon>
        <taxon>Bacillati</taxon>
        <taxon>Bacillota</taxon>
        <taxon>Bacilli</taxon>
        <taxon>Lactobacillales</taxon>
        <taxon>Lactobacillaceae</taxon>
        <taxon>Leuconostoc</taxon>
    </lineage>
</organism>
<dbReference type="InterPro" id="IPR036505">
    <property type="entry name" value="Amidase/PGRP_sf"/>
</dbReference>
<gene>
    <name evidence="2" type="ORF">GQS40_06370</name>
</gene>
<name>A0A6L7A7G8_LEULA</name>
<dbReference type="GO" id="GO:0009253">
    <property type="term" value="P:peptidoglycan catabolic process"/>
    <property type="evidence" value="ECO:0007669"/>
    <property type="project" value="InterPro"/>
</dbReference>
<dbReference type="Proteomes" id="UP000478636">
    <property type="component" value="Unassembled WGS sequence"/>
</dbReference>
<protein>
    <recommendedName>
        <fullName evidence="1">N-acetylmuramoyl-L-alanine amidase domain-containing protein</fullName>
    </recommendedName>
</protein>
<comment type="caution">
    <text evidence="2">The sequence shown here is derived from an EMBL/GenBank/DDBJ whole genome shotgun (WGS) entry which is preliminary data.</text>
</comment>